<accession>A0A0E3UY98</accession>
<feature type="chain" id="PRO_5002413343" description="CHRD domain-containing protein" evidence="1">
    <location>
        <begin position="18"/>
        <end position="140"/>
    </location>
</feature>
<evidence type="ECO:0000256" key="1">
    <source>
        <dbReference type="SAM" id="SignalP"/>
    </source>
</evidence>
<dbReference type="AlphaFoldDB" id="A0A0E3UY98"/>
<dbReference type="EMBL" id="CP009621">
    <property type="protein sequence ID" value="AKD04266.1"/>
    <property type="molecule type" value="Genomic_DNA"/>
</dbReference>
<proteinExistence type="predicted"/>
<evidence type="ECO:0008006" key="4">
    <source>
        <dbReference type="Google" id="ProtNLM"/>
    </source>
</evidence>
<evidence type="ECO:0000313" key="3">
    <source>
        <dbReference type="Proteomes" id="UP000033109"/>
    </source>
</evidence>
<organism evidence="2 3">
    <name type="scientific">Pontibacter korlensis</name>
    <dbReference type="NCBI Taxonomy" id="400092"/>
    <lineage>
        <taxon>Bacteria</taxon>
        <taxon>Pseudomonadati</taxon>
        <taxon>Bacteroidota</taxon>
        <taxon>Cytophagia</taxon>
        <taxon>Cytophagales</taxon>
        <taxon>Hymenobacteraceae</taxon>
        <taxon>Pontibacter</taxon>
    </lineage>
</organism>
<keyword evidence="1" id="KW-0732">Signal</keyword>
<keyword evidence="3" id="KW-1185">Reference proteome</keyword>
<gene>
    <name evidence="2" type="ORF">PKOR_15685</name>
</gene>
<dbReference type="HOGENOM" id="CLU_1833371_0_0_10"/>
<reference evidence="2 3" key="1">
    <citation type="journal article" date="2015" name="Sci. Rep.">
        <title>Unraveling adaptation of Pontibacter korlensis to radiation and infertility in desert through complete genome and comparative transcriptomic analysis.</title>
        <authorList>
            <person name="Dai J."/>
            <person name="Dai W."/>
            <person name="Qiu C."/>
            <person name="Yang Z."/>
            <person name="Zhang Y."/>
            <person name="Zhou M."/>
            <person name="Zhang L."/>
            <person name="Fang C."/>
            <person name="Gao Q."/>
            <person name="Yang Q."/>
            <person name="Li X."/>
            <person name="Wang Z."/>
            <person name="Wang Z."/>
            <person name="Jia Z."/>
            <person name="Chen X."/>
        </authorList>
    </citation>
    <scope>NUCLEOTIDE SEQUENCE [LARGE SCALE GENOMIC DNA]</scope>
    <source>
        <strain evidence="2 3">X14-1T</strain>
    </source>
</reference>
<dbReference type="OrthoDB" id="1493645at2"/>
<dbReference type="Proteomes" id="UP000033109">
    <property type="component" value="Chromosome"/>
</dbReference>
<name>A0A0E3UY98_9BACT</name>
<protein>
    <recommendedName>
        <fullName evidence="4">CHRD domain-containing protein</fullName>
    </recommendedName>
</protein>
<evidence type="ECO:0000313" key="2">
    <source>
        <dbReference type="EMBL" id="AKD04266.1"/>
    </source>
</evidence>
<feature type="signal peptide" evidence="1">
    <location>
        <begin position="1"/>
        <end position="17"/>
    </location>
</feature>
<dbReference type="PATRIC" id="fig|400092.3.peg.3429"/>
<dbReference type="KEGG" id="pko:PKOR_15685"/>
<dbReference type="RefSeq" id="WP_046311979.1">
    <property type="nucleotide sequence ID" value="NZ_CBCSCY010000015.1"/>
</dbReference>
<dbReference type="PROSITE" id="PS51257">
    <property type="entry name" value="PROKAR_LIPOPROTEIN"/>
    <property type="match status" value="1"/>
</dbReference>
<sequence length="140" mass="14422">MKKVTLFSLLAIPALFAMSCSEDQDLAPTASMKTSSKALATGNGAPSGAHYTLNIIGVPKGKTAPMDGNSGHRILVTLEGNTKLNLQNADLTDGTFRVLDANGTDGNGALFQLPSPDLVNDGITSYSVYARALGKPGGGR</sequence>